<comment type="caution">
    <text evidence="4">The sequence shown here is derived from an EMBL/GenBank/DDBJ whole genome shotgun (WGS) entry which is preliminary data.</text>
</comment>
<name>A0ABP1QCU0_9HEXA</name>
<gene>
    <name evidence="4" type="ORF">ODALV1_LOCUS9317</name>
</gene>
<dbReference type="InterPro" id="IPR012020">
    <property type="entry name" value="ABHD4"/>
</dbReference>
<keyword evidence="2" id="KW-0812">Transmembrane</keyword>
<evidence type="ECO:0000256" key="2">
    <source>
        <dbReference type="SAM" id="Phobius"/>
    </source>
</evidence>
<organism evidence="4 5">
    <name type="scientific">Orchesella dallaii</name>
    <dbReference type="NCBI Taxonomy" id="48710"/>
    <lineage>
        <taxon>Eukaryota</taxon>
        <taxon>Metazoa</taxon>
        <taxon>Ecdysozoa</taxon>
        <taxon>Arthropoda</taxon>
        <taxon>Hexapoda</taxon>
        <taxon>Collembola</taxon>
        <taxon>Entomobryomorpha</taxon>
        <taxon>Entomobryoidea</taxon>
        <taxon>Orchesellidae</taxon>
        <taxon>Orchesellinae</taxon>
        <taxon>Orchesella</taxon>
    </lineage>
</organism>
<dbReference type="PANTHER" id="PTHR10794:SF63">
    <property type="entry name" value="ALPHA_BETA HYDROLASE 1, ISOFORM A"/>
    <property type="match status" value="1"/>
</dbReference>
<reference evidence="4 5" key="1">
    <citation type="submission" date="2024-08" db="EMBL/GenBank/DDBJ databases">
        <authorList>
            <person name="Cucini C."/>
            <person name="Frati F."/>
        </authorList>
    </citation>
    <scope>NUCLEOTIDE SEQUENCE [LARGE SCALE GENOMIC DNA]</scope>
</reference>
<proteinExistence type="inferred from homology"/>
<dbReference type="Proteomes" id="UP001642540">
    <property type="component" value="Unassembled WGS sequence"/>
</dbReference>
<evidence type="ECO:0000259" key="3">
    <source>
        <dbReference type="Pfam" id="PF00561"/>
    </source>
</evidence>
<dbReference type="SUPFAM" id="SSF53474">
    <property type="entry name" value="alpha/beta-Hydrolases"/>
    <property type="match status" value="1"/>
</dbReference>
<keyword evidence="2" id="KW-0472">Membrane</keyword>
<protein>
    <recommendedName>
        <fullName evidence="3">AB hydrolase-1 domain-containing protein</fullName>
    </recommendedName>
</protein>
<dbReference type="Pfam" id="PF00561">
    <property type="entry name" value="Abhydrolase_1"/>
    <property type="match status" value="1"/>
</dbReference>
<evidence type="ECO:0000256" key="1">
    <source>
        <dbReference type="ARBA" id="ARBA00010884"/>
    </source>
</evidence>
<keyword evidence="5" id="KW-1185">Reference proteome</keyword>
<dbReference type="InterPro" id="IPR050960">
    <property type="entry name" value="AB_hydrolase_4_sf"/>
</dbReference>
<feature type="transmembrane region" description="Helical" evidence="2">
    <location>
        <begin position="12"/>
        <end position="31"/>
    </location>
</feature>
<dbReference type="PANTHER" id="PTHR10794">
    <property type="entry name" value="ABHYDROLASE DOMAIN-CONTAINING PROTEIN"/>
    <property type="match status" value="1"/>
</dbReference>
<dbReference type="EMBL" id="CAXLJM020000027">
    <property type="protein sequence ID" value="CAL8096270.1"/>
    <property type="molecule type" value="Genomic_DNA"/>
</dbReference>
<dbReference type="Gene3D" id="3.40.50.1820">
    <property type="entry name" value="alpha/beta hydrolase"/>
    <property type="match status" value="1"/>
</dbReference>
<keyword evidence="2" id="KW-1133">Transmembrane helix</keyword>
<accession>A0ABP1QCU0</accession>
<feature type="domain" description="AB hydrolase-1" evidence="3">
    <location>
        <begin position="122"/>
        <end position="368"/>
    </location>
</feature>
<sequence length="415" mass="46830">MQYFEKISETTILVSATAASAVAVIAVYYVFTVSQKPRIHTSNNRIRNFLQDRVKTLDDKYYPSIYFWEGRLQSVMGLRLRLSPTFKLPYRREIVPLSDGGEVGIDFMEPDEKNVKGPPLKVFLLPGLTSSSQTSYIKTLAMCILKAGATVIVFNHRGLGGVPIKTPRLYSASNCDDVSEVVAYLKKKYPGERMIAIGTSMGGMVFCQYIIQNPEEARETFICAMAISICWDAVNGVANLEKPFVNHYIINYGLTQNLKFLSRKYREVLEVRDCWDFNKILRSTNLREFDSSFTAPQFGFPSALDYYKSANIVDDTEKFTIPVFGFSAADDPMQPIECLPIEQAESPGSNLAMIVTMRGGHLGFLEGPLPLRKPFHYLERVVGDFVHAVRLYGEEMRGDKEMNDNSNTNSTCNHR</sequence>
<dbReference type="InterPro" id="IPR000073">
    <property type="entry name" value="AB_hydrolase_1"/>
</dbReference>
<dbReference type="InterPro" id="IPR029058">
    <property type="entry name" value="AB_hydrolase_fold"/>
</dbReference>
<dbReference type="PIRSF" id="PIRSF005211">
    <property type="entry name" value="Ab_hydro_YheT"/>
    <property type="match status" value="1"/>
</dbReference>
<evidence type="ECO:0000313" key="5">
    <source>
        <dbReference type="Proteomes" id="UP001642540"/>
    </source>
</evidence>
<evidence type="ECO:0000313" key="4">
    <source>
        <dbReference type="EMBL" id="CAL8096270.1"/>
    </source>
</evidence>
<comment type="similarity">
    <text evidence="1">Belongs to the AB hydrolase superfamily. AB hydrolase 4 family.</text>
</comment>